<name>A0A0D1X8P0_9PEZI</name>
<protein>
    <recommendedName>
        <fullName evidence="4">Protein MAK16</fullName>
    </recommendedName>
</protein>
<sequence length="342" mass="39633">MASDEIVWDIINNQFCSFKIKTSVNQSFCRNEYNVSGYCSKQHCPLANSRYATVRSDAVTGRLYLYMKTAERAHLPSRWWERVRLPSNYSKALEVIDERLIYWPKFLVHKCKQRLTRLTQVAIRTKKLQNEEVRLDERLVAKLAPKVRQREGIMERKAEASAKVERAIERELIERLRSGAYGDRPLNIEEGLWKRVLRGLESTGEGIHDEDLDDGIDEEELEMLSEKELEYTHEPAAEVEYISDDIDTSSEGEELGDLEDWLDGTSSRDSAIDNEERCRDNASRVTSPVENVKSKTSVQPLKRRQGASGNQPPHKKPQTGPRRQIEYEFEKAEHEIPQFYKA</sequence>
<organism evidence="7 8">
    <name type="scientific">Verruconis gallopava</name>
    <dbReference type="NCBI Taxonomy" id="253628"/>
    <lineage>
        <taxon>Eukaryota</taxon>
        <taxon>Fungi</taxon>
        <taxon>Dikarya</taxon>
        <taxon>Ascomycota</taxon>
        <taxon>Pezizomycotina</taxon>
        <taxon>Dothideomycetes</taxon>
        <taxon>Pleosporomycetidae</taxon>
        <taxon>Venturiales</taxon>
        <taxon>Sympoventuriaceae</taxon>
        <taxon>Verruconis</taxon>
    </lineage>
</organism>
<dbReference type="RefSeq" id="XP_016208254.1">
    <property type="nucleotide sequence ID" value="XM_016363917.1"/>
</dbReference>
<accession>A0A0D1X8P0</accession>
<dbReference type="Gene3D" id="3.30.390.110">
    <property type="match status" value="1"/>
</dbReference>
<evidence type="ECO:0000313" key="8">
    <source>
        <dbReference type="Proteomes" id="UP000053259"/>
    </source>
</evidence>
<evidence type="ECO:0000256" key="5">
    <source>
        <dbReference type="SAM" id="MobiDB-lite"/>
    </source>
</evidence>
<dbReference type="PIRSF" id="PIRSF003352">
    <property type="entry name" value="MAK16"/>
    <property type="match status" value="1"/>
</dbReference>
<evidence type="ECO:0000256" key="2">
    <source>
        <dbReference type="ARBA" id="ARBA00005514"/>
    </source>
</evidence>
<dbReference type="OrthoDB" id="10251342at2759"/>
<dbReference type="GO" id="GO:0030687">
    <property type="term" value="C:preribosome, large subunit precursor"/>
    <property type="evidence" value="ECO:0007669"/>
    <property type="project" value="TreeGrafter"/>
</dbReference>
<dbReference type="InterPro" id="IPR029004">
    <property type="entry name" value="Ribosomal_eL28/Mak16"/>
</dbReference>
<dbReference type="VEuPathDB" id="FungiDB:PV09_09782"/>
<dbReference type="Proteomes" id="UP000053259">
    <property type="component" value="Unassembled WGS sequence"/>
</dbReference>
<gene>
    <name evidence="7" type="ORF">PV09_09782</name>
</gene>
<dbReference type="AlphaFoldDB" id="A0A0D1X8P0"/>
<dbReference type="PANTHER" id="PTHR23405">
    <property type="entry name" value="MAINTENANCE OF KILLER 16 MAK16 PROTEIN-RELATED"/>
    <property type="match status" value="1"/>
</dbReference>
<dbReference type="PANTHER" id="PTHR23405:SF4">
    <property type="entry name" value="PROTEIN MAK16 HOMOLOG"/>
    <property type="match status" value="1"/>
</dbReference>
<feature type="compositionally biased region" description="Acidic residues" evidence="5">
    <location>
        <begin position="241"/>
        <end position="262"/>
    </location>
</feature>
<feature type="compositionally biased region" description="Basic and acidic residues" evidence="5">
    <location>
        <begin position="270"/>
        <end position="282"/>
    </location>
</feature>
<dbReference type="GO" id="GO:0005730">
    <property type="term" value="C:nucleolus"/>
    <property type="evidence" value="ECO:0007669"/>
    <property type="project" value="UniProtKB-UniRule"/>
</dbReference>
<evidence type="ECO:0000256" key="1">
    <source>
        <dbReference type="ARBA" id="ARBA00004123"/>
    </source>
</evidence>
<dbReference type="HOGENOM" id="CLU_050888_0_0_1"/>
<feature type="compositionally biased region" description="Polar residues" evidence="5">
    <location>
        <begin position="283"/>
        <end position="299"/>
    </location>
</feature>
<dbReference type="EMBL" id="KN847706">
    <property type="protein sequence ID" value="KIV98384.1"/>
    <property type="molecule type" value="Genomic_DNA"/>
</dbReference>
<dbReference type="FunFam" id="3.30.390.110:FF:000001">
    <property type="entry name" value="Protein MAK16 homolog"/>
    <property type="match status" value="1"/>
</dbReference>
<comment type="subcellular location">
    <subcellularLocation>
        <location evidence="1">Nucleus</location>
    </subcellularLocation>
</comment>
<dbReference type="InterPro" id="IPR006958">
    <property type="entry name" value="Mak16"/>
</dbReference>
<dbReference type="GO" id="GO:0000470">
    <property type="term" value="P:maturation of LSU-rRNA"/>
    <property type="evidence" value="ECO:0007669"/>
    <property type="project" value="TreeGrafter"/>
</dbReference>
<dbReference type="Pfam" id="PF04874">
    <property type="entry name" value="Mak16"/>
    <property type="match status" value="1"/>
</dbReference>
<proteinExistence type="inferred from homology"/>
<keyword evidence="3 4" id="KW-0539">Nucleus</keyword>
<reference evidence="7 8" key="1">
    <citation type="submission" date="2015-01" db="EMBL/GenBank/DDBJ databases">
        <title>The Genome Sequence of Ochroconis gallopava CBS43764.</title>
        <authorList>
            <consortium name="The Broad Institute Genomics Platform"/>
            <person name="Cuomo C."/>
            <person name="de Hoog S."/>
            <person name="Gorbushina A."/>
            <person name="Stielow B."/>
            <person name="Teixiera M."/>
            <person name="Abouelleil A."/>
            <person name="Chapman S.B."/>
            <person name="Priest M."/>
            <person name="Young S.K."/>
            <person name="Wortman J."/>
            <person name="Nusbaum C."/>
            <person name="Birren B."/>
        </authorList>
    </citation>
    <scope>NUCLEOTIDE SEQUENCE [LARGE SCALE GENOMIC DNA]</scope>
    <source>
        <strain evidence="7 8">CBS 43764</strain>
    </source>
</reference>
<dbReference type="STRING" id="253628.A0A0D1X8P0"/>
<comment type="similarity">
    <text evidence="2 4">Belongs to the MAK16 family.</text>
</comment>
<dbReference type="EMBL" id="KN847706">
    <property type="protein sequence ID" value="KIV98385.1"/>
    <property type="molecule type" value="Genomic_DNA"/>
</dbReference>
<dbReference type="FunCoup" id="A0A0D1X8P0">
    <property type="interactions" value="947"/>
</dbReference>
<dbReference type="GO" id="GO:0000460">
    <property type="term" value="P:maturation of 5.8S rRNA"/>
    <property type="evidence" value="ECO:0007669"/>
    <property type="project" value="TreeGrafter"/>
</dbReference>
<dbReference type="Pfam" id="PF01778">
    <property type="entry name" value="Ribosomal_L28e"/>
    <property type="match status" value="1"/>
</dbReference>
<keyword evidence="8" id="KW-1185">Reference proteome</keyword>
<feature type="region of interest" description="Disordered" evidence="5">
    <location>
        <begin position="241"/>
        <end position="324"/>
    </location>
</feature>
<dbReference type="RefSeq" id="XP_016208255.1">
    <property type="nucleotide sequence ID" value="XM_016363918.1"/>
</dbReference>
<evidence type="ECO:0000256" key="4">
    <source>
        <dbReference type="PIRNR" id="PIRNR003352"/>
    </source>
</evidence>
<feature type="domain" description="Ribosomal eL28/Mak16" evidence="6">
    <location>
        <begin position="6"/>
        <end position="120"/>
    </location>
</feature>
<evidence type="ECO:0000313" key="7">
    <source>
        <dbReference type="EMBL" id="KIV98385.1"/>
    </source>
</evidence>
<evidence type="ECO:0000259" key="6">
    <source>
        <dbReference type="Pfam" id="PF01778"/>
    </source>
</evidence>
<evidence type="ECO:0000256" key="3">
    <source>
        <dbReference type="ARBA" id="ARBA00023242"/>
    </source>
</evidence>
<dbReference type="GeneID" id="27317755"/>